<comment type="subcellular location">
    <subcellularLocation>
        <location evidence="1">Cytoplasm</location>
    </subcellularLocation>
</comment>
<dbReference type="PROSITE" id="PS51722">
    <property type="entry name" value="G_TR_2"/>
    <property type="match status" value="1"/>
</dbReference>
<dbReference type="PANTHER" id="PTHR43721">
    <property type="entry name" value="ELONGATION FACTOR TU-RELATED"/>
    <property type="match status" value="1"/>
</dbReference>
<evidence type="ECO:0000256" key="3">
    <source>
        <dbReference type="ARBA" id="ARBA00022917"/>
    </source>
</evidence>
<evidence type="ECO:0000313" key="6">
    <source>
        <dbReference type="EMBL" id="TPG12920.1"/>
    </source>
</evidence>
<dbReference type="InterPro" id="IPR009000">
    <property type="entry name" value="Transl_B-barrel_sf"/>
</dbReference>
<dbReference type="AlphaFoldDB" id="A0A502CK11"/>
<dbReference type="Gene3D" id="1.10.10.10">
    <property type="entry name" value="Winged helix-like DNA-binding domain superfamily/Winged helix DNA-binding domain"/>
    <property type="match status" value="1"/>
</dbReference>
<accession>A0A502CK11</accession>
<feature type="domain" description="Tr-type G" evidence="5">
    <location>
        <begin position="1"/>
        <end position="170"/>
    </location>
</feature>
<dbReference type="NCBIfam" id="TIGR00475">
    <property type="entry name" value="selB"/>
    <property type="match status" value="1"/>
</dbReference>
<dbReference type="InterPro" id="IPR036390">
    <property type="entry name" value="WH_DNA-bd_sf"/>
</dbReference>
<dbReference type="EMBL" id="RCZM01000008">
    <property type="protein sequence ID" value="TPG12920.1"/>
    <property type="molecule type" value="Genomic_DNA"/>
</dbReference>
<evidence type="ECO:0000256" key="1">
    <source>
        <dbReference type="ARBA" id="ARBA00004496"/>
    </source>
</evidence>
<name>A0A502CK11_9MICO</name>
<dbReference type="Proteomes" id="UP000317722">
    <property type="component" value="Unassembled WGS sequence"/>
</dbReference>
<sequence>MHVLATAGHVDHGKSALVRALTGIEPDRWAEEHRRGLTIDLGYAWTTLDSGAEVAFVDVPGHQRFIGNMLAGLGPAPAVVFVVAADEGWRQQSQEHLAAVDALGIRHGLLVVTRSDLADPAPTLADAAVRLRATSLGEVAGVAVSALTGDGLPDLRAALDGLVAGLPRPRSDGRVRLWVDRSFTIRGSGTVVTGTLGEGSIAVGDELEVADTVVGVRSLQSMEASRERVSPVCRVAANLRGMRQGGVTRGDVLLTPGAWRFATVLDVRLGVTPPHELAQHLTLHVGTAAVPVHVRPLGGDAVRLTLSRALPLVAGDRLILRDPGAQQVVAGAVVVDADPPELRRRGAAARRATALATATGAPDVAVEVERRGALRVDHALALGIAVPEHATGLPGSVLRHGDWLVSRAAADRWAETVVDAVRRKAATDPLEPSLTAEAARLVAGVPDSSLLPVVVDRGGLELERGRVWLPGVRAELGPAGRGLRDLEERLSQTPFAAPEQRDLEAAGLGPREVAAAVKAGRLLRLPDGVLLLPDAPARAMRVLAALPQPFTLSQARQALQTTRRVAVPLLEHLDSRGWTRRVDTVHRRVVPSGTTLDRPGGTVSTG</sequence>
<evidence type="ECO:0000256" key="2">
    <source>
        <dbReference type="ARBA" id="ARBA00022490"/>
    </source>
</evidence>
<dbReference type="GO" id="GO:0005525">
    <property type="term" value="F:GTP binding"/>
    <property type="evidence" value="ECO:0007669"/>
    <property type="project" value="UniProtKB-KW"/>
</dbReference>
<dbReference type="PANTHER" id="PTHR43721:SF22">
    <property type="entry name" value="ELONGATION FACTOR TU, MITOCHONDRIAL"/>
    <property type="match status" value="1"/>
</dbReference>
<evidence type="ECO:0000259" key="5">
    <source>
        <dbReference type="PROSITE" id="PS51722"/>
    </source>
</evidence>
<dbReference type="Pfam" id="PF09107">
    <property type="entry name" value="WHD_3rd_SelB"/>
    <property type="match status" value="1"/>
</dbReference>
<dbReference type="SUPFAM" id="SSF50447">
    <property type="entry name" value="Translation proteins"/>
    <property type="match status" value="1"/>
</dbReference>
<keyword evidence="2" id="KW-0963">Cytoplasm</keyword>
<dbReference type="InterPro" id="IPR050055">
    <property type="entry name" value="EF-Tu_GTPase"/>
</dbReference>
<dbReference type="InterPro" id="IPR000795">
    <property type="entry name" value="T_Tr_GTP-bd_dom"/>
</dbReference>
<dbReference type="GO" id="GO:0003924">
    <property type="term" value="F:GTPase activity"/>
    <property type="evidence" value="ECO:0007669"/>
    <property type="project" value="InterPro"/>
</dbReference>
<dbReference type="GO" id="GO:0005829">
    <property type="term" value="C:cytosol"/>
    <property type="evidence" value="ECO:0007669"/>
    <property type="project" value="TreeGrafter"/>
</dbReference>
<keyword evidence="4" id="KW-0547">Nucleotide-binding</keyword>
<dbReference type="SUPFAM" id="SSF52540">
    <property type="entry name" value="P-loop containing nucleoside triphosphate hydrolases"/>
    <property type="match status" value="1"/>
</dbReference>
<gene>
    <name evidence="6" type="primary">selB</name>
    <name evidence="6" type="ORF">EAH86_19465</name>
</gene>
<dbReference type="Gene3D" id="3.40.50.300">
    <property type="entry name" value="P-loop containing nucleotide triphosphate hydrolases"/>
    <property type="match status" value="1"/>
</dbReference>
<dbReference type="Gene3D" id="2.40.30.10">
    <property type="entry name" value="Translation factors"/>
    <property type="match status" value="1"/>
</dbReference>
<protein>
    <submittedName>
        <fullName evidence="6">Selenocysteine-specific translation elongation factor</fullName>
    </submittedName>
</protein>
<dbReference type="GO" id="GO:0001514">
    <property type="term" value="P:selenocysteine incorporation"/>
    <property type="evidence" value="ECO:0007669"/>
    <property type="project" value="InterPro"/>
</dbReference>
<evidence type="ECO:0000256" key="4">
    <source>
        <dbReference type="ARBA" id="ARBA00023134"/>
    </source>
</evidence>
<keyword evidence="3" id="KW-0648">Protein biosynthesis</keyword>
<dbReference type="InterPro" id="IPR004535">
    <property type="entry name" value="Transl_elong_SelB"/>
</dbReference>
<dbReference type="Pfam" id="PF00009">
    <property type="entry name" value="GTP_EFTU"/>
    <property type="match status" value="1"/>
</dbReference>
<keyword evidence="4" id="KW-0342">GTP-binding</keyword>
<reference evidence="6 7" key="1">
    <citation type="journal article" date="2019" name="Environ. Microbiol.">
        <title>Species interactions and distinct microbial communities in high Arctic permafrost affected cryosols are associated with the CH4 and CO2 gas fluxes.</title>
        <authorList>
            <person name="Altshuler I."/>
            <person name="Hamel J."/>
            <person name="Turney S."/>
            <person name="Magnuson E."/>
            <person name="Levesque R."/>
            <person name="Greer C."/>
            <person name="Whyte L.G."/>
        </authorList>
    </citation>
    <scope>NUCLEOTIDE SEQUENCE [LARGE SCALE GENOMIC DNA]</scope>
    <source>
        <strain evidence="6 7">S9.3A</strain>
    </source>
</reference>
<dbReference type="Pfam" id="PF25461">
    <property type="entry name" value="Beta-barrel_SelB"/>
    <property type="match status" value="1"/>
</dbReference>
<keyword evidence="7" id="KW-1185">Reference proteome</keyword>
<dbReference type="RefSeq" id="WP_140743837.1">
    <property type="nucleotide sequence ID" value="NZ_RCZM01000008.1"/>
</dbReference>
<proteinExistence type="predicted"/>
<dbReference type="GO" id="GO:0003746">
    <property type="term" value="F:translation elongation factor activity"/>
    <property type="evidence" value="ECO:0007669"/>
    <property type="project" value="UniProtKB-KW"/>
</dbReference>
<dbReference type="InterPro" id="IPR036388">
    <property type="entry name" value="WH-like_DNA-bd_sf"/>
</dbReference>
<dbReference type="InterPro" id="IPR015191">
    <property type="entry name" value="SelB_WHD4"/>
</dbReference>
<keyword evidence="6" id="KW-0251">Elongation factor</keyword>
<dbReference type="InterPro" id="IPR057335">
    <property type="entry name" value="Beta-barrel_SelB"/>
</dbReference>
<dbReference type="SUPFAM" id="SSF46785">
    <property type="entry name" value="Winged helix' DNA-binding domain"/>
    <property type="match status" value="1"/>
</dbReference>
<dbReference type="GO" id="GO:0003723">
    <property type="term" value="F:RNA binding"/>
    <property type="evidence" value="ECO:0007669"/>
    <property type="project" value="InterPro"/>
</dbReference>
<comment type="caution">
    <text evidence="6">The sequence shown here is derived from an EMBL/GenBank/DDBJ whole genome shotgun (WGS) entry which is preliminary data.</text>
</comment>
<evidence type="ECO:0000313" key="7">
    <source>
        <dbReference type="Proteomes" id="UP000317722"/>
    </source>
</evidence>
<dbReference type="InterPro" id="IPR027417">
    <property type="entry name" value="P-loop_NTPase"/>
</dbReference>
<organism evidence="6 7">
    <name type="scientific">Pedococcus bigeumensis</name>
    <dbReference type="NCBI Taxonomy" id="433644"/>
    <lineage>
        <taxon>Bacteria</taxon>
        <taxon>Bacillati</taxon>
        <taxon>Actinomycetota</taxon>
        <taxon>Actinomycetes</taxon>
        <taxon>Micrococcales</taxon>
        <taxon>Intrasporangiaceae</taxon>
        <taxon>Pedococcus</taxon>
    </lineage>
</organism>
<dbReference type="OrthoDB" id="9803139at2"/>